<dbReference type="Gene3D" id="2.40.70.10">
    <property type="entry name" value="Acid Proteases"/>
    <property type="match status" value="1"/>
</dbReference>
<dbReference type="Proteomes" id="UP000467841">
    <property type="component" value="Unassembled WGS sequence"/>
</dbReference>
<organism evidence="1 2">
    <name type="scientific">Microthlaspi erraticum</name>
    <dbReference type="NCBI Taxonomy" id="1685480"/>
    <lineage>
        <taxon>Eukaryota</taxon>
        <taxon>Viridiplantae</taxon>
        <taxon>Streptophyta</taxon>
        <taxon>Embryophyta</taxon>
        <taxon>Tracheophyta</taxon>
        <taxon>Spermatophyta</taxon>
        <taxon>Magnoliopsida</taxon>
        <taxon>eudicotyledons</taxon>
        <taxon>Gunneridae</taxon>
        <taxon>Pentapetalae</taxon>
        <taxon>rosids</taxon>
        <taxon>malvids</taxon>
        <taxon>Brassicales</taxon>
        <taxon>Brassicaceae</taxon>
        <taxon>Coluteocarpeae</taxon>
        <taxon>Microthlaspi</taxon>
    </lineage>
</organism>
<proteinExistence type="predicted"/>
<dbReference type="OrthoDB" id="1744168at2759"/>
<evidence type="ECO:0000313" key="1">
    <source>
        <dbReference type="EMBL" id="CAA7052665.1"/>
    </source>
</evidence>
<gene>
    <name evidence="1" type="ORF">MERR_LOCUS39900</name>
</gene>
<protein>
    <recommendedName>
        <fullName evidence="3">Aspartic peptidase DDI1-type domain-containing protein</fullName>
    </recommendedName>
</protein>
<dbReference type="PANTHER" id="PTHR33067">
    <property type="entry name" value="RNA-DIRECTED DNA POLYMERASE-RELATED"/>
    <property type="match status" value="1"/>
</dbReference>
<evidence type="ECO:0000313" key="2">
    <source>
        <dbReference type="Proteomes" id="UP000467841"/>
    </source>
</evidence>
<dbReference type="PANTHER" id="PTHR33067:SF31">
    <property type="entry name" value="RNA-DIRECTED DNA POLYMERASE"/>
    <property type="match status" value="1"/>
</dbReference>
<dbReference type="EMBL" id="CACVBM020001507">
    <property type="protein sequence ID" value="CAA7052665.1"/>
    <property type="molecule type" value="Genomic_DNA"/>
</dbReference>
<evidence type="ECO:0008006" key="3">
    <source>
        <dbReference type="Google" id="ProtNLM"/>
    </source>
</evidence>
<comment type="caution">
    <text evidence="1">The sequence shown here is derived from an EMBL/GenBank/DDBJ whole genome shotgun (WGS) entry which is preliminary data.</text>
</comment>
<reference evidence="1" key="1">
    <citation type="submission" date="2020-01" db="EMBL/GenBank/DDBJ databases">
        <authorList>
            <person name="Mishra B."/>
        </authorList>
    </citation>
    <scope>NUCLEOTIDE SEQUENCE [LARGE SCALE GENOMIC DNA]</scope>
</reference>
<dbReference type="AlphaFoldDB" id="A0A6D2KZH5"/>
<dbReference type="InterPro" id="IPR021109">
    <property type="entry name" value="Peptidase_aspartic_dom_sf"/>
</dbReference>
<sequence>MTPPTSSIMFGDASSKSPLGLIKDYPLKIGDCKVPTDLTVLGMYGDKEVPLILGTPFLTIVGASIDFHKKLVTLHNINSKQGCIPNEGFFNKLLWNHNHCQFQLQEGQG</sequence>
<name>A0A6D2KZH5_9BRAS</name>
<accession>A0A6D2KZH5</accession>
<keyword evidence="2" id="KW-1185">Reference proteome</keyword>